<keyword evidence="1 2" id="KW-1133">Transmembrane helix</keyword>
<reference evidence="4" key="1">
    <citation type="journal article" date="2021" name="Front. Microbiol.">
        <title>Generation of Tetracycline and Rifamycin Resistant Chlamydia Suis Recombinants.</title>
        <authorList>
            <person name="Marti H."/>
            <person name="Bommana S."/>
            <person name="Read T.D."/>
            <person name="Pesch T."/>
            <person name="Prahauser B."/>
            <person name="Dean D."/>
            <person name="Borel N."/>
        </authorList>
    </citation>
    <scope>NUCLEOTIDE SEQUENCE</scope>
    <source>
        <strain evidence="4">208.1</strain>
    </source>
</reference>
<evidence type="ECO:0000256" key="1">
    <source>
        <dbReference type="PROSITE-ProRule" id="PRU01193"/>
    </source>
</evidence>
<evidence type="ECO:0000313" key="5">
    <source>
        <dbReference type="Proteomes" id="UP000825134"/>
    </source>
</evidence>
<dbReference type="AlphaFoldDB" id="A0AAQ0EN13"/>
<dbReference type="GO" id="GO:0050660">
    <property type="term" value="F:flavin adenine dinucleotide binding"/>
    <property type="evidence" value="ECO:0007669"/>
    <property type="project" value="InterPro"/>
</dbReference>
<dbReference type="SUPFAM" id="SSF54631">
    <property type="entry name" value="CBS-domain pair"/>
    <property type="match status" value="1"/>
</dbReference>
<dbReference type="PANTHER" id="PTHR43099">
    <property type="entry name" value="UPF0053 PROTEIN YRKA"/>
    <property type="match status" value="1"/>
</dbReference>
<dbReference type="RefSeq" id="WP_080122155.1">
    <property type="nucleotide sequence ID" value="NZ_CP063062.1"/>
</dbReference>
<sequence>METNSFFFWLGVNLFCIFIQGFFSMMEMACVSFNRVRLQYYLTKSNKKASYINFLIRRPYRLFGTVMLGVNIALQIGSESSRTCYSLLGIPPEYAPATQIFLVVIFAELLPLAISRKIPEKIALKGAPILYCAHYLFYPLIQCVGGITNMIYFMLNIKEETLQSTLSRDELQKTLETHHEEQDFNVIATNIFSLSVTSVEQVCQYLDQIPMLSAKASVEDFCQLVRRHRLDFVPVYHKVKKNIVGIAFPKNLINRNPSDPVVPYLNSPWFVTAKSKLIHVIQEFRKNSSNVAIVLNDQGEPMGALGLHSVFKTLFNTRNIAQLKAKPTSLIERTFSGNTPLYEIENDLNISFSDSECKTIAQLMLKLLDTPPEVGASIIINGLLLEVKEISLSSIKTLSIKDTLQ</sequence>
<dbReference type="PROSITE" id="PS51846">
    <property type="entry name" value="CNNM"/>
    <property type="match status" value="1"/>
</dbReference>
<protein>
    <submittedName>
        <fullName evidence="4">HlyC/CorC family transporter</fullName>
    </submittedName>
</protein>
<dbReference type="InterPro" id="IPR036318">
    <property type="entry name" value="FAD-bd_PCMH-like_sf"/>
</dbReference>
<dbReference type="Proteomes" id="UP000825134">
    <property type="component" value="Chromosome"/>
</dbReference>
<organism evidence="4 5">
    <name type="scientific">Chlamydia suis</name>
    <dbReference type="NCBI Taxonomy" id="83559"/>
    <lineage>
        <taxon>Bacteria</taxon>
        <taxon>Pseudomonadati</taxon>
        <taxon>Chlamydiota</taxon>
        <taxon>Chlamydiia</taxon>
        <taxon>Chlamydiales</taxon>
        <taxon>Chlamydiaceae</taxon>
        <taxon>Chlamydia/Chlamydophila group</taxon>
        <taxon>Chlamydia</taxon>
    </lineage>
</organism>
<feature type="domain" description="CNNM transmembrane" evidence="3">
    <location>
        <begin position="2"/>
        <end position="180"/>
    </location>
</feature>
<accession>A0AAQ0EN13</accession>
<dbReference type="SMART" id="SM01091">
    <property type="entry name" value="CorC_HlyC"/>
    <property type="match status" value="1"/>
</dbReference>
<feature type="transmembrane region" description="Helical" evidence="2">
    <location>
        <begin position="97"/>
        <end position="114"/>
    </location>
</feature>
<dbReference type="InterPro" id="IPR002550">
    <property type="entry name" value="CNNM"/>
</dbReference>
<proteinExistence type="predicted"/>
<dbReference type="InterPro" id="IPR005170">
    <property type="entry name" value="Transptr-assoc_dom"/>
</dbReference>
<dbReference type="InterPro" id="IPR051676">
    <property type="entry name" value="UPF0053_domain"/>
</dbReference>
<evidence type="ECO:0000313" key="4">
    <source>
        <dbReference type="EMBL" id="QYC74241.1"/>
    </source>
</evidence>
<dbReference type="SUPFAM" id="SSF56176">
    <property type="entry name" value="FAD-binding/transporter-associated domain-like"/>
    <property type="match status" value="1"/>
</dbReference>
<feature type="transmembrane region" description="Helical" evidence="2">
    <location>
        <begin position="135"/>
        <end position="155"/>
    </location>
</feature>
<dbReference type="Gene3D" id="3.10.580.10">
    <property type="entry name" value="CBS-domain"/>
    <property type="match status" value="1"/>
</dbReference>
<dbReference type="Pfam" id="PF01595">
    <property type="entry name" value="CNNM"/>
    <property type="match status" value="1"/>
</dbReference>
<dbReference type="Pfam" id="PF03471">
    <property type="entry name" value="CorC_HlyC"/>
    <property type="match status" value="1"/>
</dbReference>
<name>A0AAQ0EN13_9CHLA</name>
<evidence type="ECO:0000259" key="3">
    <source>
        <dbReference type="PROSITE" id="PS51846"/>
    </source>
</evidence>
<feature type="transmembrane region" description="Helical" evidence="2">
    <location>
        <begin position="6"/>
        <end position="25"/>
    </location>
</feature>
<dbReference type="InterPro" id="IPR016169">
    <property type="entry name" value="FAD-bd_PCMH_sub2"/>
</dbReference>
<dbReference type="InterPro" id="IPR046342">
    <property type="entry name" value="CBS_dom_sf"/>
</dbReference>
<keyword evidence="1 2" id="KW-0472">Membrane</keyword>
<dbReference type="Gene3D" id="3.30.465.10">
    <property type="match status" value="1"/>
</dbReference>
<dbReference type="EMBL" id="CP063185">
    <property type="protein sequence ID" value="QYC74241.1"/>
    <property type="molecule type" value="Genomic_DNA"/>
</dbReference>
<dbReference type="PANTHER" id="PTHR43099:SF5">
    <property type="entry name" value="HLYC_CORC FAMILY TRANSPORTER"/>
    <property type="match status" value="1"/>
</dbReference>
<evidence type="ECO:0000256" key="2">
    <source>
        <dbReference type="SAM" id="Phobius"/>
    </source>
</evidence>
<gene>
    <name evidence="4" type="ORF">INQ84_03990</name>
</gene>
<keyword evidence="1 2" id="KW-0812">Transmembrane</keyword>
<dbReference type="GO" id="GO:0016020">
    <property type="term" value="C:membrane"/>
    <property type="evidence" value="ECO:0007669"/>
    <property type="project" value="UniProtKB-UniRule"/>
</dbReference>